<evidence type="ECO:0000313" key="1">
    <source>
        <dbReference type="EMBL" id="MEO3691714.1"/>
    </source>
</evidence>
<comment type="caution">
    <text evidence="1">The sequence shown here is derived from an EMBL/GenBank/DDBJ whole genome shotgun (WGS) entry which is preliminary data.</text>
</comment>
<evidence type="ECO:0000313" key="2">
    <source>
        <dbReference type="Proteomes" id="UP001495147"/>
    </source>
</evidence>
<organism evidence="1 2">
    <name type="scientific">Roseateles paludis</name>
    <dbReference type="NCBI Taxonomy" id="3145238"/>
    <lineage>
        <taxon>Bacteria</taxon>
        <taxon>Pseudomonadati</taxon>
        <taxon>Pseudomonadota</taxon>
        <taxon>Betaproteobacteria</taxon>
        <taxon>Burkholderiales</taxon>
        <taxon>Sphaerotilaceae</taxon>
        <taxon>Roseateles</taxon>
    </lineage>
</organism>
<sequence length="249" mass="27476">MRDSEPQADPTRFLDGWRAPVKAPDEAPLVTGLASLTPSLSAERLQRLRDRGYAMQDVQDVELPASPPPPQPAWAEIQASLTRAAEQARPPALRPASDPRLLARWQPRAWTGRLRKIAEVSAEVVQTAQGPLVENRAAAWLFAIWPPQRLESPLLGRWPAQVGLVEADDAPLAQAAMLATVPPDAPLWVADLDIDWGLVAEILLHQDASLRQGLSGCLRDLIQSEREAAYAQINQAYERAGRTIRRKPR</sequence>
<accession>A0ABV0G1V6</accession>
<gene>
    <name evidence="1" type="ORF">ABDJ85_09555</name>
</gene>
<proteinExistence type="predicted"/>
<reference evidence="1 2" key="1">
    <citation type="submission" date="2024-05" db="EMBL/GenBank/DDBJ databases">
        <title>Roseateles sp. DJS-2-20 16S ribosomal RNA gene Genome sequencing and assembly.</title>
        <authorList>
            <person name="Woo H."/>
        </authorList>
    </citation>
    <scope>NUCLEOTIDE SEQUENCE [LARGE SCALE GENOMIC DNA]</scope>
    <source>
        <strain evidence="1 2">DJS-2-20</strain>
    </source>
</reference>
<dbReference type="Proteomes" id="UP001495147">
    <property type="component" value="Unassembled WGS sequence"/>
</dbReference>
<dbReference type="EMBL" id="JBDPZD010000002">
    <property type="protein sequence ID" value="MEO3691714.1"/>
    <property type="molecule type" value="Genomic_DNA"/>
</dbReference>
<keyword evidence="2" id="KW-1185">Reference proteome</keyword>
<protein>
    <submittedName>
        <fullName evidence="1">Uncharacterized protein</fullName>
    </submittedName>
</protein>
<name>A0ABV0G1V6_9BURK</name>
<dbReference type="RefSeq" id="WP_347704528.1">
    <property type="nucleotide sequence ID" value="NZ_JBDPZD010000002.1"/>
</dbReference>